<dbReference type="RefSeq" id="WP_135188895.1">
    <property type="nucleotide sequence ID" value="NZ_SPUM01000038.1"/>
</dbReference>
<evidence type="ECO:0000313" key="2">
    <source>
        <dbReference type="Proteomes" id="UP000297258"/>
    </source>
</evidence>
<proteinExistence type="predicted"/>
<dbReference type="EMBL" id="SPUM01000038">
    <property type="protein sequence ID" value="TFW33596.1"/>
    <property type="molecule type" value="Genomic_DNA"/>
</dbReference>
<accession>A0A4Y9T285</accession>
<protein>
    <submittedName>
        <fullName evidence="1">Uncharacterized protein</fullName>
    </submittedName>
</protein>
<evidence type="ECO:0000313" key="1">
    <source>
        <dbReference type="EMBL" id="TFW33596.1"/>
    </source>
</evidence>
<gene>
    <name evidence="1" type="ORF">E4O92_06275</name>
</gene>
<name>A0A4Y9T285_9BURK</name>
<comment type="caution">
    <text evidence="1">The sequence shown here is derived from an EMBL/GenBank/DDBJ whole genome shotgun (WGS) entry which is preliminary data.</text>
</comment>
<organism evidence="1 2">
    <name type="scientific">Massilia horti</name>
    <dbReference type="NCBI Taxonomy" id="2562153"/>
    <lineage>
        <taxon>Bacteria</taxon>
        <taxon>Pseudomonadati</taxon>
        <taxon>Pseudomonadota</taxon>
        <taxon>Betaproteobacteria</taxon>
        <taxon>Burkholderiales</taxon>
        <taxon>Oxalobacteraceae</taxon>
        <taxon>Telluria group</taxon>
        <taxon>Massilia</taxon>
    </lineage>
</organism>
<dbReference type="Proteomes" id="UP000297258">
    <property type="component" value="Unassembled WGS sequence"/>
</dbReference>
<reference evidence="1 2" key="1">
    <citation type="submission" date="2019-03" db="EMBL/GenBank/DDBJ databases">
        <title>Draft genome of Massilia hortus sp. nov., a novel bacterial species of the Oxalobacteraceae family.</title>
        <authorList>
            <person name="Peta V."/>
            <person name="Raths R."/>
            <person name="Bucking H."/>
        </authorList>
    </citation>
    <scope>NUCLEOTIDE SEQUENCE [LARGE SCALE GENOMIC DNA]</scope>
    <source>
        <strain evidence="1 2">ONC3</strain>
    </source>
</reference>
<keyword evidence="2" id="KW-1185">Reference proteome</keyword>
<sequence>MTSITTYIDTNGVMAHPEGAKTITRAALVAVLWTFIDIFGREPMLKRRDFGHREFYSPSDLDTWDLALALQIMLDTLAVCRDEDKRISWLRQCLYDLLGDMDSPQTVYFQGYPFYI</sequence>
<dbReference type="AlphaFoldDB" id="A0A4Y9T285"/>